<protein>
    <submittedName>
        <fullName evidence="1">Uncharacterized protein</fullName>
    </submittedName>
</protein>
<accession>A0A1R3KZH6</accession>
<dbReference type="Proteomes" id="UP000187203">
    <property type="component" value="Unassembled WGS sequence"/>
</dbReference>
<name>A0A1R3KZH6_9ROSI</name>
<proteinExistence type="predicted"/>
<comment type="caution">
    <text evidence="1">The sequence shown here is derived from an EMBL/GenBank/DDBJ whole genome shotgun (WGS) entry which is preliminary data.</text>
</comment>
<organism evidence="1 2">
    <name type="scientific">Corchorus olitorius</name>
    <dbReference type="NCBI Taxonomy" id="93759"/>
    <lineage>
        <taxon>Eukaryota</taxon>
        <taxon>Viridiplantae</taxon>
        <taxon>Streptophyta</taxon>
        <taxon>Embryophyta</taxon>
        <taxon>Tracheophyta</taxon>
        <taxon>Spermatophyta</taxon>
        <taxon>Magnoliopsida</taxon>
        <taxon>eudicotyledons</taxon>
        <taxon>Gunneridae</taxon>
        <taxon>Pentapetalae</taxon>
        <taxon>rosids</taxon>
        <taxon>malvids</taxon>
        <taxon>Malvales</taxon>
        <taxon>Malvaceae</taxon>
        <taxon>Grewioideae</taxon>
        <taxon>Apeibeae</taxon>
        <taxon>Corchorus</taxon>
    </lineage>
</organism>
<evidence type="ECO:0000313" key="1">
    <source>
        <dbReference type="EMBL" id="OMP12418.1"/>
    </source>
</evidence>
<reference evidence="2" key="1">
    <citation type="submission" date="2013-09" db="EMBL/GenBank/DDBJ databases">
        <title>Corchorus olitorius genome sequencing.</title>
        <authorList>
            <person name="Alam M."/>
            <person name="Haque M.S."/>
            <person name="Islam M.S."/>
            <person name="Emdad E.M."/>
            <person name="Islam M.M."/>
            <person name="Ahmed B."/>
            <person name="Halim A."/>
            <person name="Hossen Q.M.M."/>
            <person name="Hossain M.Z."/>
            <person name="Ahmed R."/>
            <person name="Khan M.M."/>
            <person name="Islam R."/>
            <person name="Rashid M.M."/>
            <person name="Khan S.A."/>
            <person name="Rahman M.S."/>
            <person name="Alam M."/>
            <person name="Yahiya A.S."/>
            <person name="Khan M.S."/>
            <person name="Azam M.S."/>
            <person name="Haque T."/>
            <person name="Lashkar M.Z.H."/>
            <person name="Akhand A.I."/>
            <person name="Morshed G."/>
            <person name="Roy S."/>
            <person name="Uddin K.S."/>
            <person name="Rabeya T."/>
            <person name="Hossain A.S."/>
            <person name="Chowdhury A."/>
            <person name="Snigdha A.R."/>
            <person name="Mortoza M.S."/>
            <person name="Matin S.A."/>
            <person name="Hoque S.M.E."/>
            <person name="Islam M.K."/>
            <person name="Roy D.K."/>
            <person name="Haider R."/>
            <person name="Moosa M.M."/>
            <person name="Elias S.M."/>
            <person name="Hasan A.M."/>
            <person name="Jahan S."/>
            <person name="Shafiuddin M."/>
            <person name="Mahmood N."/>
            <person name="Shommy N.S."/>
        </authorList>
    </citation>
    <scope>NUCLEOTIDE SEQUENCE [LARGE SCALE GENOMIC DNA]</scope>
    <source>
        <strain evidence="2">cv. O-4</strain>
    </source>
</reference>
<feature type="non-terminal residue" evidence="1">
    <location>
        <position position="1"/>
    </location>
</feature>
<gene>
    <name evidence="1" type="ORF">COLO4_03237</name>
</gene>
<dbReference type="AlphaFoldDB" id="A0A1R3KZH6"/>
<evidence type="ECO:0000313" key="2">
    <source>
        <dbReference type="Proteomes" id="UP000187203"/>
    </source>
</evidence>
<dbReference type="EMBL" id="AWUE01009398">
    <property type="protein sequence ID" value="OMP12418.1"/>
    <property type="molecule type" value="Genomic_DNA"/>
</dbReference>
<sequence>GGLIKCLTDFPPLLSLMSVIFMVGKGIKMLDFLLDDGEMNKGEVVREKVLARLR</sequence>
<keyword evidence="2" id="KW-1185">Reference proteome</keyword>